<comment type="caution">
    <text evidence="7">The sequence shown here is derived from an EMBL/GenBank/DDBJ whole genome shotgun (WGS) entry which is preliminary data.</text>
</comment>
<organism evidence="7 8">
    <name type="scientific">Tilletia walkeri</name>
    <dbReference type="NCBI Taxonomy" id="117179"/>
    <lineage>
        <taxon>Eukaryota</taxon>
        <taxon>Fungi</taxon>
        <taxon>Dikarya</taxon>
        <taxon>Basidiomycota</taxon>
        <taxon>Ustilaginomycotina</taxon>
        <taxon>Exobasidiomycetes</taxon>
        <taxon>Tilletiales</taxon>
        <taxon>Tilletiaceae</taxon>
        <taxon>Tilletia</taxon>
    </lineage>
</organism>
<feature type="compositionally biased region" description="Low complexity" evidence="6">
    <location>
        <begin position="1"/>
        <end position="10"/>
    </location>
</feature>
<protein>
    <recommendedName>
        <fullName evidence="9">DNA-directed RNA polymerase I subunit RPA49</fullName>
    </recommendedName>
</protein>
<reference evidence="7" key="2">
    <citation type="journal article" date="2019" name="IMA Fungus">
        <title>Genome sequencing and comparison of five Tilletia species to identify candidate genes for the detection of regulated species infecting wheat.</title>
        <authorList>
            <person name="Nguyen H.D.T."/>
            <person name="Sultana T."/>
            <person name="Kesanakurti P."/>
            <person name="Hambleton S."/>
        </authorList>
    </citation>
    <scope>NUCLEOTIDE SEQUENCE</scope>
    <source>
        <strain evidence="7">DAOMC 236422</strain>
    </source>
</reference>
<proteinExistence type="inferred from homology"/>
<evidence type="ECO:0000313" key="8">
    <source>
        <dbReference type="Proteomes" id="UP000078113"/>
    </source>
</evidence>
<gene>
    <name evidence="7" type="ORF">A4X09_0g4416</name>
</gene>
<evidence type="ECO:0000256" key="3">
    <source>
        <dbReference type="ARBA" id="ARBA00022478"/>
    </source>
</evidence>
<reference evidence="7" key="1">
    <citation type="submission" date="2016-04" db="EMBL/GenBank/DDBJ databases">
        <authorList>
            <person name="Nguyen H.D."/>
            <person name="Samba Siva P."/>
            <person name="Cullis J."/>
            <person name="Levesque C.A."/>
            <person name="Hambleton S."/>
        </authorList>
    </citation>
    <scope>NUCLEOTIDE SEQUENCE</scope>
    <source>
        <strain evidence="7">DAOMC 236422</strain>
    </source>
</reference>
<comment type="subcellular location">
    <subcellularLocation>
        <location evidence="1">Nucleus</location>
        <location evidence="1">Nucleolus</location>
    </subcellularLocation>
</comment>
<evidence type="ECO:0000256" key="2">
    <source>
        <dbReference type="ARBA" id="ARBA00009430"/>
    </source>
</evidence>
<feature type="region of interest" description="Disordered" evidence="6">
    <location>
        <begin position="147"/>
        <end position="166"/>
    </location>
</feature>
<evidence type="ECO:0000313" key="7">
    <source>
        <dbReference type="EMBL" id="KAE8267930.1"/>
    </source>
</evidence>
<keyword evidence="3" id="KW-0240">DNA-directed RNA polymerase</keyword>
<dbReference type="InterPro" id="IPR009668">
    <property type="entry name" value="RNA_pol-assoc_fac_A49-like"/>
</dbReference>
<evidence type="ECO:0008006" key="9">
    <source>
        <dbReference type="Google" id="ProtNLM"/>
    </source>
</evidence>
<feature type="compositionally biased region" description="Low complexity" evidence="6">
    <location>
        <begin position="56"/>
        <end position="71"/>
    </location>
</feature>
<comment type="similarity">
    <text evidence="2">Belongs to the eukaryotic RPA49/POLR1E RNA polymerase subunit family.</text>
</comment>
<evidence type="ECO:0000256" key="1">
    <source>
        <dbReference type="ARBA" id="ARBA00004604"/>
    </source>
</evidence>
<dbReference type="PANTHER" id="PTHR14440">
    <property type="entry name" value="DNA-DIRECTED RNA POLYMERASE I SUBUNIT RPA49"/>
    <property type="match status" value="1"/>
</dbReference>
<keyword evidence="4" id="KW-0804">Transcription</keyword>
<dbReference type="Pfam" id="PF06870">
    <property type="entry name" value="RNA_pol_I_A49"/>
    <property type="match status" value="1"/>
</dbReference>
<dbReference type="GO" id="GO:0005730">
    <property type="term" value="C:nucleolus"/>
    <property type="evidence" value="ECO:0007669"/>
    <property type="project" value="UniProtKB-SubCell"/>
</dbReference>
<accession>A0A8X7N963</accession>
<dbReference type="GO" id="GO:0006351">
    <property type="term" value="P:DNA-templated transcription"/>
    <property type="evidence" value="ECO:0007669"/>
    <property type="project" value="InterPro"/>
</dbReference>
<keyword evidence="8" id="KW-1185">Reference proteome</keyword>
<feature type="region of interest" description="Disordered" evidence="6">
    <location>
        <begin position="1"/>
        <end position="71"/>
    </location>
</feature>
<evidence type="ECO:0000256" key="4">
    <source>
        <dbReference type="ARBA" id="ARBA00023163"/>
    </source>
</evidence>
<dbReference type="GO" id="GO:0000428">
    <property type="term" value="C:DNA-directed RNA polymerase complex"/>
    <property type="evidence" value="ECO:0007669"/>
    <property type="project" value="UniProtKB-KW"/>
</dbReference>
<sequence length="537" mass="57696">MADTASGSSQQRRRSSSNAGEGSSKKRKSLPHSADKNGADDSRGHADSPAKKLKSALKASSSSSPAKQKAGQATLKLAPSFQSGQYAAALTSSAGFELPEDISFSAEVVNLSRGNNGSSGSKQRARAGDEAALYLSGQDDVMFYRNTNWRPKPLTPEGKRPPADKGYSGQYLVGVRDPTTNTITLHRAPMFTMTRLITSLENLNSIKDEDLGASADWSARVAARRDLGDAFGTKKAKATVRAQDRLKVDASNMTSMLDEVAEGINESAAILPSVETITEIEAKGKPGPIPNMAATTPAEVYAPNTLIPPSILNSLPIQRLIKSEDEASMRKVLPHPGPPHSDWIASRMWALVKRINANSANGEGGILRTNRDDARVKLRMAVYLALLWAFRKNRGVLDDKPTLMGKLRIDGAANGELIVDDLLSRFAETPRGGGKPILTTASETRISTHICALALHLDDYAVDPHDLALALNIQSAKMIDYFKSIGCTASDVSVPVATPSSNALESSSASIRKERRLVLKLPLKFPQNKRRAPPKAR</sequence>
<keyword evidence="5" id="KW-0539">Nucleus</keyword>
<name>A0A8X7N963_9BASI</name>
<evidence type="ECO:0000256" key="6">
    <source>
        <dbReference type="SAM" id="MobiDB-lite"/>
    </source>
</evidence>
<dbReference type="GO" id="GO:0003677">
    <property type="term" value="F:DNA binding"/>
    <property type="evidence" value="ECO:0007669"/>
    <property type="project" value="InterPro"/>
</dbReference>
<dbReference type="AlphaFoldDB" id="A0A8X7N963"/>
<dbReference type="EMBL" id="LWDG02000187">
    <property type="protein sequence ID" value="KAE8267930.1"/>
    <property type="molecule type" value="Genomic_DNA"/>
</dbReference>
<feature type="compositionally biased region" description="Basic and acidic residues" evidence="6">
    <location>
        <begin position="33"/>
        <end position="50"/>
    </location>
</feature>
<evidence type="ECO:0000256" key="5">
    <source>
        <dbReference type="ARBA" id="ARBA00023242"/>
    </source>
</evidence>
<dbReference type="Proteomes" id="UP000078113">
    <property type="component" value="Unassembled WGS sequence"/>
</dbReference>